<gene>
    <name evidence="2" type="ORF">AAE021_07495</name>
</gene>
<reference evidence="2 3" key="1">
    <citation type="submission" date="2024-04" db="EMBL/GenBank/DDBJ databases">
        <title>Arthrobacter sp. from Plains bison fecal sample.</title>
        <authorList>
            <person name="Ruzzini A."/>
        </authorList>
    </citation>
    <scope>NUCLEOTIDE SEQUENCE [LARGE SCALE GENOMIC DNA]</scope>
    <source>
        <strain evidence="2 3">EINP1</strain>
    </source>
</reference>
<keyword evidence="3" id="KW-1185">Reference proteome</keyword>
<name>A0ABZ3A0E6_9MICC</name>
<evidence type="ECO:0000313" key="2">
    <source>
        <dbReference type="EMBL" id="WZP17391.1"/>
    </source>
</evidence>
<dbReference type="Proteomes" id="UP001448858">
    <property type="component" value="Chromosome"/>
</dbReference>
<proteinExistence type="predicted"/>
<organism evidence="2 3">
    <name type="scientific">Arthrobacter citreus</name>
    <dbReference type="NCBI Taxonomy" id="1670"/>
    <lineage>
        <taxon>Bacteria</taxon>
        <taxon>Bacillati</taxon>
        <taxon>Actinomycetota</taxon>
        <taxon>Actinomycetes</taxon>
        <taxon>Micrococcales</taxon>
        <taxon>Micrococcaceae</taxon>
        <taxon>Arthrobacter</taxon>
    </lineage>
</organism>
<sequence length="68" mass="6949">MVTQQANRNSAPSIVLPLAFSLVVLILGLSVSVATGEWIGVICAAGLVVLPAGRYGARRRAKATATDG</sequence>
<keyword evidence="1" id="KW-1133">Transmembrane helix</keyword>
<keyword evidence="1" id="KW-0812">Transmembrane</keyword>
<dbReference type="EMBL" id="CP151657">
    <property type="protein sequence ID" value="WZP17391.1"/>
    <property type="molecule type" value="Genomic_DNA"/>
</dbReference>
<protein>
    <submittedName>
        <fullName evidence="2">Uncharacterized protein</fullName>
    </submittedName>
</protein>
<feature type="transmembrane region" description="Helical" evidence="1">
    <location>
        <begin position="38"/>
        <end position="57"/>
    </location>
</feature>
<evidence type="ECO:0000256" key="1">
    <source>
        <dbReference type="SAM" id="Phobius"/>
    </source>
</evidence>
<keyword evidence="1" id="KW-0472">Membrane</keyword>
<feature type="transmembrane region" description="Helical" evidence="1">
    <location>
        <begin position="12"/>
        <end position="32"/>
    </location>
</feature>
<evidence type="ECO:0000313" key="3">
    <source>
        <dbReference type="Proteomes" id="UP001448858"/>
    </source>
</evidence>
<accession>A0ABZ3A0E6</accession>
<dbReference type="RefSeq" id="WP_342024988.1">
    <property type="nucleotide sequence ID" value="NZ_CP151657.1"/>
</dbReference>